<organism evidence="1 2">
    <name type="scientific">Enterospora canceri</name>
    <dbReference type="NCBI Taxonomy" id="1081671"/>
    <lineage>
        <taxon>Eukaryota</taxon>
        <taxon>Fungi</taxon>
        <taxon>Fungi incertae sedis</taxon>
        <taxon>Microsporidia</taxon>
        <taxon>Enterocytozoonidae</taxon>
        <taxon>Enterospora</taxon>
    </lineage>
</organism>
<proteinExistence type="predicted"/>
<gene>
    <name evidence="1" type="ORF">ECANGB1_1880</name>
</gene>
<reference evidence="1 2" key="1">
    <citation type="journal article" date="2017" name="Environ. Microbiol.">
        <title>Decay of the glycolytic pathway and adaptation to intranuclear parasitism within Enterocytozoonidae microsporidia.</title>
        <authorList>
            <person name="Wiredu Boakye D."/>
            <person name="Jaroenlak P."/>
            <person name="Prachumwat A."/>
            <person name="Williams T.A."/>
            <person name="Bateman K.S."/>
            <person name="Itsathitphaisarn O."/>
            <person name="Sritunyalucksana K."/>
            <person name="Paszkiewicz K.H."/>
            <person name="Moore K.A."/>
            <person name="Stentiford G.D."/>
            <person name="Williams B.A."/>
        </authorList>
    </citation>
    <scope>NUCLEOTIDE SEQUENCE [LARGE SCALE GENOMIC DNA]</scope>
    <source>
        <strain evidence="1 2">GB1</strain>
    </source>
</reference>
<dbReference type="EMBL" id="LWDP01000006">
    <property type="protein sequence ID" value="ORD94912.1"/>
    <property type="molecule type" value="Genomic_DNA"/>
</dbReference>
<dbReference type="AlphaFoldDB" id="A0A1Y1S8Y8"/>
<dbReference type="VEuPathDB" id="MicrosporidiaDB:ECANGB1_1880"/>
<name>A0A1Y1S8Y8_9MICR</name>
<sequence>MYRIVSILSIDMSLLSQLTTKTPSSGTQKALLLNLETKEESIHYFVSESKMLGIGTTLILHSNSRILYKNDYKISHQEEYNHNTKFITRLLTQTDD</sequence>
<protein>
    <submittedName>
        <fullName evidence="1">Uncharacterized protein</fullName>
    </submittedName>
</protein>
<evidence type="ECO:0000313" key="1">
    <source>
        <dbReference type="EMBL" id="ORD94912.1"/>
    </source>
</evidence>
<comment type="caution">
    <text evidence="1">The sequence shown here is derived from an EMBL/GenBank/DDBJ whole genome shotgun (WGS) entry which is preliminary data.</text>
</comment>
<keyword evidence="2" id="KW-1185">Reference proteome</keyword>
<evidence type="ECO:0000313" key="2">
    <source>
        <dbReference type="Proteomes" id="UP000192639"/>
    </source>
</evidence>
<accession>A0A1Y1S8Y8</accession>
<dbReference type="Proteomes" id="UP000192639">
    <property type="component" value="Unassembled WGS sequence"/>
</dbReference>